<proteinExistence type="predicted"/>
<sequence length="304" mass="36835">MIDFVNIQFRNKEKYELEDNILLLQNLPEPSINRHKIASVNQTIDSFTEEKRSYPLKGKIQNMNINCYENSSVIQNSIHKLHNLRLTGREHNYNELTFSQTLDNLNYLKHFFPKLPDGKLTRLEFGFNLYTREEAQSIITKNLLMHKFKDPSRYRRNSTMCYKEFTHSNYDIKVYDKAKQYKRPKHENILRFEIRFKSKGIHELGIYTVRDLYRKNTYRKLFIKSMKRFDELQIVDQFNALPTEQYNKLIQFSNPHFWSTFNNRQTRSRYTNAFHSLLIENDLLQTKQRIRNLLQKNFIKLINN</sequence>
<protein>
    <recommendedName>
        <fullName evidence="3">Replication initiation protein</fullName>
    </recommendedName>
</protein>
<evidence type="ECO:0000313" key="2">
    <source>
        <dbReference type="Proteomes" id="UP001155077"/>
    </source>
</evidence>
<evidence type="ECO:0000313" key="1">
    <source>
        <dbReference type="EMBL" id="MCM8569546.1"/>
    </source>
</evidence>
<dbReference type="Proteomes" id="UP001155077">
    <property type="component" value="Unassembled WGS sequence"/>
</dbReference>
<evidence type="ECO:0008006" key="3">
    <source>
        <dbReference type="Google" id="ProtNLM"/>
    </source>
</evidence>
<gene>
    <name evidence="1" type="ORF">NE848_09150</name>
</gene>
<dbReference type="RefSeq" id="WP_252112716.1">
    <property type="nucleotide sequence ID" value="NZ_JAMSCK010000003.1"/>
</dbReference>
<accession>A0ABT0Z1E3</accession>
<dbReference type="EMBL" id="JAMSCK010000003">
    <property type="protein sequence ID" value="MCM8569546.1"/>
    <property type="molecule type" value="Genomic_DNA"/>
</dbReference>
<comment type="caution">
    <text evidence="1">The sequence shown here is derived from an EMBL/GenBank/DDBJ whole genome shotgun (WGS) entry which is preliminary data.</text>
</comment>
<keyword evidence="2" id="KW-1185">Reference proteome</keyword>
<name>A0ABT0Z1E3_9FLAO</name>
<organism evidence="1 2">
    <name type="scientific">Gramella jeungdoensis</name>
    <dbReference type="NCBI Taxonomy" id="708091"/>
    <lineage>
        <taxon>Bacteria</taxon>
        <taxon>Pseudomonadati</taxon>
        <taxon>Bacteroidota</taxon>
        <taxon>Flavobacteriia</taxon>
        <taxon>Flavobacteriales</taxon>
        <taxon>Flavobacteriaceae</taxon>
        <taxon>Christiangramia</taxon>
    </lineage>
</organism>
<reference evidence="1" key="1">
    <citation type="submission" date="2022-06" db="EMBL/GenBank/DDBJ databases">
        <title>Gramella sediminis sp. nov., isolated from deep-sea sediment of the Indian Ocean.</title>
        <authorList>
            <person name="Yang L."/>
        </authorList>
    </citation>
    <scope>NUCLEOTIDE SEQUENCE</scope>
    <source>
        <strain evidence="1">HMD3159</strain>
    </source>
</reference>